<evidence type="ECO:0000313" key="7">
    <source>
        <dbReference type="Proteomes" id="UP000468687"/>
    </source>
</evidence>
<proteinExistence type="inferred from homology"/>
<evidence type="ECO:0000256" key="3">
    <source>
        <dbReference type="ARBA" id="ARBA00022679"/>
    </source>
</evidence>
<dbReference type="GO" id="GO:0032259">
    <property type="term" value="P:methylation"/>
    <property type="evidence" value="ECO:0007669"/>
    <property type="project" value="UniProtKB-KW"/>
</dbReference>
<dbReference type="Proteomes" id="UP000468687">
    <property type="component" value="Unassembled WGS sequence"/>
</dbReference>
<keyword evidence="4" id="KW-0949">S-adenosyl-L-methionine</keyword>
<dbReference type="Gene3D" id="3.40.50.150">
    <property type="entry name" value="Vaccinia Virus protein VP39"/>
    <property type="match status" value="2"/>
</dbReference>
<reference evidence="6 7" key="1">
    <citation type="journal article" date="2014" name="Int. J. Syst. Evol. Microbiol.">
        <title>Nocardioides zeae sp. nov., isolated from the stem of Zea mays.</title>
        <authorList>
            <person name="Glaeser S.P."/>
            <person name="McInroy J.A."/>
            <person name="Busse H.J."/>
            <person name="Kampfer P."/>
        </authorList>
    </citation>
    <scope>NUCLEOTIDE SEQUENCE [LARGE SCALE GENOMIC DNA]</scope>
    <source>
        <strain evidence="6 7">JCM 30728</strain>
    </source>
</reference>
<comment type="caution">
    <text evidence="6">The sequence shown here is derived from an EMBL/GenBank/DDBJ whole genome shotgun (WGS) entry which is preliminary data.</text>
</comment>
<keyword evidence="3 6" id="KW-0808">Transferase</keyword>
<evidence type="ECO:0000256" key="1">
    <source>
        <dbReference type="ARBA" id="ARBA00006594"/>
    </source>
</evidence>
<keyword evidence="7" id="KW-1185">Reference proteome</keyword>
<dbReference type="InterPro" id="IPR002941">
    <property type="entry name" value="DNA_methylase_N4/N6"/>
</dbReference>
<dbReference type="AlphaFoldDB" id="A0A6P0HFU6"/>
<evidence type="ECO:0000313" key="6">
    <source>
        <dbReference type="EMBL" id="NEN77167.1"/>
    </source>
</evidence>
<dbReference type="RefSeq" id="WP_163770489.1">
    <property type="nucleotide sequence ID" value="NZ_JAAGXA010000001.1"/>
</dbReference>
<dbReference type="PRINTS" id="PR00506">
    <property type="entry name" value="D21N6MTFRASE"/>
</dbReference>
<sequence>MNELDDLELLSKDELIDLLRERAEVGVKLTFPGKVMTRRITRRVRPRVQRSIVKYGAGSEEERSKNLLIEGDNLQALATLYRERGHVDLILTDPPYNTGGDWRYNDKWDEDPNDPGIGDLVNADDRARHTKWMKFMYPRLLLMKQMLKPGGVLAICIDHRELFHLGQMLDELFDERNRLAIINWQKSYSPRSDNTHVSTATEYVLVYAKDEERARTGLLPRTEAMNARYRNPDGDERLWKAENFSGPKAKTHKGMVYGIQSPFTGEIHYPPEGKCWRAPQTDTLEWVQQWGAGYELRFIDDAGQRARVIGEPADGLRRVRAVMLAEDLASATVKAERIRAEEVWPEIVFGLDGTGRPQQKKYLENVKKGRVPMTYWSDEDHDEFPEDLGTVSWDHEESGHSQSGITELSAVVGKGHGFETVKPLKLMQKIIQIWCPPDGVVLDPFAGSGTTGHAVLALNHATETSRRFILIEQGRPEAGDSYAKTLTADRLQRVVTGDWANGKGSSLGGGYEFRALTKQVDATALLAMEREEMVDTVIASYFDSSRRRGPSLVRFTDHDYAYLVAKNSEDEGFYLVWGGVGENTDLTEDVYEACVGEGEKEGLKPVYHIYSRFNLFTTPGVHWYQIPDRILADFGLDVRTESYTDEED</sequence>
<organism evidence="6 7">
    <name type="scientific">Nocardioides zeae</name>
    <dbReference type="NCBI Taxonomy" id="1457234"/>
    <lineage>
        <taxon>Bacteria</taxon>
        <taxon>Bacillati</taxon>
        <taxon>Actinomycetota</taxon>
        <taxon>Actinomycetes</taxon>
        <taxon>Propionibacteriales</taxon>
        <taxon>Nocardioidaceae</taxon>
        <taxon>Nocardioides</taxon>
    </lineage>
</organism>
<dbReference type="EMBL" id="JAAGXA010000001">
    <property type="protein sequence ID" value="NEN77167.1"/>
    <property type="molecule type" value="Genomic_DNA"/>
</dbReference>
<accession>A0A6P0HFU6</accession>
<evidence type="ECO:0000259" key="5">
    <source>
        <dbReference type="Pfam" id="PF01555"/>
    </source>
</evidence>
<evidence type="ECO:0000256" key="4">
    <source>
        <dbReference type="ARBA" id="ARBA00022691"/>
    </source>
</evidence>
<keyword evidence="2 6" id="KW-0489">Methyltransferase</keyword>
<dbReference type="SUPFAM" id="SSF53335">
    <property type="entry name" value="S-adenosyl-L-methionine-dependent methyltransferases"/>
    <property type="match status" value="1"/>
</dbReference>
<dbReference type="InterPro" id="IPR002295">
    <property type="entry name" value="N4/N6-MTase_EcoPI_Mod-like"/>
</dbReference>
<name>A0A6P0HFU6_9ACTN</name>
<dbReference type="Pfam" id="PF01555">
    <property type="entry name" value="N6_N4_Mtase"/>
    <property type="match status" value="1"/>
</dbReference>
<feature type="domain" description="DNA methylase N-4/N-6" evidence="5">
    <location>
        <begin position="87"/>
        <end position="473"/>
    </location>
</feature>
<dbReference type="InterPro" id="IPR002052">
    <property type="entry name" value="DNA_methylase_N6_adenine_CS"/>
</dbReference>
<comment type="similarity">
    <text evidence="1">Belongs to the N(4)/N(6)-methyltransferase family.</text>
</comment>
<protein>
    <submittedName>
        <fullName evidence="6">Site-specific DNA-methyltransferase</fullName>
    </submittedName>
</protein>
<dbReference type="GO" id="GO:0008170">
    <property type="term" value="F:N-methyltransferase activity"/>
    <property type="evidence" value="ECO:0007669"/>
    <property type="project" value="InterPro"/>
</dbReference>
<evidence type="ECO:0000256" key="2">
    <source>
        <dbReference type="ARBA" id="ARBA00022603"/>
    </source>
</evidence>
<dbReference type="PROSITE" id="PS00092">
    <property type="entry name" value="N6_MTASE"/>
    <property type="match status" value="1"/>
</dbReference>
<dbReference type="InterPro" id="IPR029063">
    <property type="entry name" value="SAM-dependent_MTases_sf"/>
</dbReference>
<gene>
    <name evidence="6" type="ORF">G3T38_02625</name>
</gene>
<dbReference type="GO" id="GO:0003677">
    <property type="term" value="F:DNA binding"/>
    <property type="evidence" value="ECO:0007669"/>
    <property type="project" value="InterPro"/>
</dbReference>